<gene>
    <name evidence="2" type="ORF">E4099_26480</name>
</gene>
<evidence type="ECO:0000313" key="3">
    <source>
        <dbReference type="Proteomes" id="UP000297948"/>
    </source>
</evidence>
<sequence length="65" mass="6999">MPANLEWRKSTFSSTEGDCLELAPTGPHIALRESDDPAVVLTTTPRVIGALIRAARAGAYDHLTH</sequence>
<dbReference type="RefSeq" id="WP_135341645.1">
    <property type="nucleotide sequence ID" value="NZ_JBHLTX010000035.1"/>
</dbReference>
<dbReference type="OrthoDB" id="3872262at2"/>
<protein>
    <submittedName>
        <fullName evidence="2">DUF397 domain-containing protein</fullName>
    </submittedName>
</protein>
<accession>A0A4Z0GBY3</accession>
<dbReference type="EMBL" id="SRID01000356">
    <property type="protein sequence ID" value="TGA93750.1"/>
    <property type="molecule type" value="Genomic_DNA"/>
</dbReference>
<dbReference type="InterPro" id="IPR007278">
    <property type="entry name" value="DUF397"/>
</dbReference>
<dbReference type="Proteomes" id="UP000297948">
    <property type="component" value="Unassembled WGS sequence"/>
</dbReference>
<proteinExistence type="predicted"/>
<reference evidence="2 3" key="1">
    <citation type="submission" date="2019-03" db="EMBL/GenBank/DDBJ databases">
        <authorList>
            <person name="Gonzalez-Pimentel J.L."/>
        </authorList>
    </citation>
    <scope>NUCLEOTIDE SEQUENCE [LARGE SCALE GENOMIC DNA]</scope>
    <source>
        <strain evidence="2 3">JCM 31289</strain>
    </source>
</reference>
<keyword evidence="3" id="KW-1185">Reference proteome</keyword>
<feature type="domain" description="DUF397" evidence="1">
    <location>
        <begin position="5"/>
        <end position="56"/>
    </location>
</feature>
<dbReference type="Pfam" id="PF04149">
    <property type="entry name" value="DUF397"/>
    <property type="match status" value="1"/>
</dbReference>
<dbReference type="AlphaFoldDB" id="A0A4Z0GBY3"/>
<evidence type="ECO:0000313" key="2">
    <source>
        <dbReference type="EMBL" id="TGA93750.1"/>
    </source>
</evidence>
<evidence type="ECO:0000259" key="1">
    <source>
        <dbReference type="Pfam" id="PF04149"/>
    </source>
</evidence>
<comment type="caution">
    <text evidence="2">The sequence shown here is derived from an EMBL/GenBank/DDBJ whole genome shotgun (WGS) entry which is preliminary data.</text>
</comment>
<organism evidence="2 3">
    <name type="scientific">Streptomyces palmae</name>
    <dbReference type="NCBI Taxonomy" id="1701085"/>
    <lineage>
        <taxon>Bacteria</taxon>
        <taxon>Bacillati</taxon>
        <taxon>Actinomycetota</taxon>
        <taxon>Actinomycetes</taxon>
        <taxon>Kitasatosporales</taxon>
        <taxon>Streptomycetaceae</taxon>
        <taxon>Streptomyces</taxon>
    </lineage>
</organism>
<name>A0A4Z0GBY3_9ACTN</name>